<protein>
    <submittedName>
        <fullName evidence="1">Uncharacterized protein</fullName>
    </submittedName>
</protein>
<name>A0A2K1P3S2_9BACT</name>
<gene>
    <name evidence="1" type="ORF">X928_09735</name>
</gene>
<evidence type="ECO:0000313" key="2">
    <source>
        <dbReference type="Proteomes" id="UP000236199"/>
    </source>
</evidence>
<comment type="caution">
    <text evidence="1">The sequence shown here is derived from an EMBL/GenBank/DDBJ whole genome shotgun (WGS) entry which is preliminary data.</text>
</comment>
<organism evidence="1 2">
    <name type="scientific">Petrotoga miotherma DSM 10691</name>
    <dbReference type="NCBI Taxonomy" id="1434326"/>
    <lineage>
        <taxon>Bacteria</taxon>
        <taxon>Thermotogati</taxon>
        <taxon>Thermotogota</taxon>
        <taxon>Thermotogae</taxon>
        <taxon>Petrotogales</taxon>
        <taxon>Petrotogaceae</taxon>
        <taxon>Petrotoga</taxon>
    </lineage>
</organism>
<proteinExistence type="predicted"/>
<evidence type="ECO:0000313" key="1">
    <source>
        <dbReference type="EMBL" id="PNR97424.1"/>
    </source>
</evidence>
<keyword evidence="2" id="KW-1185">Reference proteome</keyword>
<dbReference type="EMBL" id="AZRM01000064">
    <property type="protein sequence ID" value="PNR97424.1"/>
    <property type="molecule type" value="Genomic_DNA"/>
</dbReference>
<accession>A0A2K1P3S2</accession>
<dbReference type="Proteomes" id="UP000236199">
    <property type="component" value="Unassembled WGS sequence"/>
</dbReference>
<dbReference type="AlphaFoldDB" id="A0A2K1P3S2"/>
<sequence length="49" mass="5591">MGGLWGEGALIKTLFLTGGERGERALKISFRISKNCNLTIREKKRRKKK</sequence>
<reference evidence="1 2" key="1">
    <citation type="submission" date="2013-12" db="EMBL/GenBank/DDBJ databases">
        <title>Comparative genomics of Petrotoga isolates.</title>
        <authorList>
            <person name="Nesbo C.L."/>
            <person name="Charchuk R."/>
            <person name="Chow K."/>
        </authorList>
    </citation>
    <scope>NUCLEOTIDE SEQUENCE [LARGE SCALE GENOMIC DNA]</scope>
    <source>
        <strain evidence="1 2">DSM 10691</strain>
    </source>
</reference>